<dbReference type="Proteomes" id="UP000515511">
    <property type="component" value="Chromosome"/>
</dbReference>
<dbReference type="InterPro" id="IPR007867">
    <property type="entry name" value="GMC_OxRtase_C"/>
</dbReference>
<dbReference type="AlphaFoldDB" id="A0A7G6Y802"/>
<dbReference type="EMBL" id="CP043641">
    <property type="protein sequence ID" value="QNE34617.1"/>
    <property type="molecule type" value="Genomic_DNA"/>
</dbReference>
<feature type="compositionally biased region" description="Polar residues" evidence="6">
    <location>
        <begin position="27"/>
        <end position="44"/>
    </location>
</feature>
<sequence>MAPLTSPCFVKRISPSPSGPPARRPQRQLTYVSPDSTRPQSSSWPTLHFATKGACMTRLTADSHLTVSFDVACKRRYDYVVLGGGGTAAAFVTGVLARRPTARILVLEQGSFLLPSHVQNLGVAFQPLMSAAAATPWRSEGELDLVSQVPFLGGRTLVWSGSVPEPSRDHLRRWPESIVDDLDDHWEEARSWLGARPATSLAAEFGSLHEQLRDRVFDVSRRNPHLLTPRRPEELDAPLAHPEDASGMTSKFSAIGPLLRAASEAPAFDIVTSCFVEQLVGHHGSITHVSTSLGSLDIGDAALILALGTSEATGLVLRSQNTVDAGHAGRNLAANSASFFMCRIPRDAFAGLSTEGPELAALYVDGRTEQREFHLHVSAVATTDRDRDLERVYRLMPDMFGDETPALVTDENHVVLIVHGLAEIAGKGSAPDASRIEIDSDITVGRFHLDTADSEAWDSLDECADQILDRLSGGASIEYWERTSRTWVSRLESRRMPFAFHETGTLWMGNESSGAVTDEDGRLRGSSNVYVLGGAAFPTRGSWNPFLTMVALSRRLSRTLEQSHMVSG</sequence>
<evidence type="ECO:0000256" key="6">
    <source>
        <dbReference type="SAM" id="MobiDB-lite"/>
    </source>
</evidence>
<evidence type="ECO:0000256" key="5">
    <source>
        <dbReference type="ARBA" id="ARBA00023002"/>
    </source>
</evidence>
<evidence type="ECO:0000313" key="9">
    <source>
        <dbReference type="Proteomes" id="UP000515511"/>
    </source>
</evidence>
<dbReference type="PANTHER" id="PTHR42784:SF1">
    <property type="entry name" value="PYRANOSE 2-OXIDASE"/>
    <property type="match status" value="1"/>
</dbReference>
<dbReference type="KEGG" id="lse:F1C12_05425"/>
<feature type="domain" description="Glucose-methanol-choline oxidoreductase C-terminal" evidence="7">
    <location>
        <begin position="481"/>
        <end position="552"/>
    </location>
</feature>
<accession>A0A7G6Y802</accession>
<dbReference type="SUPFAM" id="SSF51905">
    <property type="entry name" value="FAD/NAD(P)-binding domain"/>
    <property type="match status" value="1"/>
</dbReference>
<name>A0A7G6Y802_9MICO</name>
<protein>
    <submittedName>
        <fullName evidence="8">GMC family oxidoreductase</fullName>
    </submittedName>
</protein>
<dbReference type="Gene3D" id="3.50.50.60">
    <property type="entry name" value="FAD/NAD(P)-binding domain"/>
    <property type="match status" value="2"/>
</dbReference>
<comment type="similarity">
    <text evidence="2">Belongs to the GMC oxidoreductase family.</text>
</comment>
<evidence type="ECO:0000256" key="2">
    <source>
        <dbReference type="ARBA" id="ARBA00010790"/>
    </source>
</evidence>
<proteinExistence type="inferred from homology"/>
<dbReference type="InterPro" id="IPR036188">
    <property type="entry name" value="FAD/NAD-bd_sf"/>
</dbReference>
<keyword evidence="4" id="KW-0274">FAD</keyword>
<comment type="cofactor">
    <cofactor evidence="1">
        <name>FAD</name>
        <dbReference type="ChEBI" id="CHEBI:57692"/>
    </cofactor>
</comment>
<evidence type="ECO:0000256" key="4">
    <source>
        <dbReference type="ARBA" id="ARBA00022827"/>
    </source>
</evidence>
<reference evidence="9" key="1">
    <citation type="submission" date="2019-09" db="EMBL/GenBank/DDBJ databases">
        <title>Antimicrobial potential of Antarctic Bacteria.</title>
        <authorList>
            <person name="Benaud N."/>
            <person name="Edwards R.J."/>
            <person name="Ferrari B.C."/>
        </authorList>
    </citation>
    <scope>NUCLEOTIDE SEQUENCE [LARGE SCALE GENOMIC DNA]</scope>
    <source>
        <strain evidence="9">INR9</strain>
    </source>
</reference>
<organism evidence="8 9">
    <name type="scientific">Leifsonia shinshuensis</name>
    <dbReference type="NCBI Taxonomy" id="150026"/>
    <lineage>
        <taxon>Bacteria</taxon>
        <taxon>Bacillati</taxon>
        <taxon>Actinomycetota</taxon>
        <taxon>Actinomycetes</taxon>
        <taxon>Micrococcales</taxon>
        <taxon>Microbacteriaceae</taxon>
        <taxon>Leifsonia</taxon>
    </lineage>
</organism>
<evidence type="ECO:0000256" key="3">
    <source>
        <dbReference type="ARBA" id="ARBA00022630"/>
    </source>
</evidence>
<evidence type="ECO:0000259" key="7">
    <source>
        <dbReference type="Pfam" id="PF05199"/>
    </source>
</evidence>
<dbReference type="GO" id="GO:0016614">
    <property type="term" value="F:oxidoreductase activity, acting on CH-OH group of donors"/>
    <property type="evidence" value="ECO:0007669"/>
    <property type="project" value="InterPro"/>
</dbReference>
<dbReference type="PANTHER" id="PTHR42784">
    <property type="entry name" value="PYRANOSE 2-OXIDASE"/>
    <property type="match status" value="1"/>
</dbReference>
<dbReference type="Pfam" id="PF05199">
    <property type="entry name" value="GMC_oxred_C"/>
    <property type="match status" value="1"/>
</dbReference>
<gene>
    <name evidence="8" type="ORF">F1C12_05425</name>
</gene>
<evidence type="ECO:0000313" key="8">
    <source>
        <dbReference type="EMBL" id="QNE34617.1"/>
    </source>
</evidence>
<keyword evidence="3" id="KW-0285">Flavoprotein</keyword>
<evidence type="ECO:0000256" key="1">
    <source>
        <dbReference type="ARBA" id="ARBA00001974"/>
    </source>
</evidence>
<keyword evidence="5" id="KW-0560">Oxidoreductase</keyword>
<feature type="region of interest" description="Disordered" evidence="6">
    <location>
        <begin position="11"/>
        <end position="44"/>
    </location>
</feature>
<dbReference type="InterPro" id="IPR051473">
    <property type="entry name" value="P2Ox-like"/>
</dbReference>